<sequence length="204" mass="21850">MPRPGIRDPVWYVAYGSNMCAARFHCYLAGGRPVGARRTYAGCRDRTPPARRVATVLPGRLVFAGRSTVWGGGMAFYDPAAAGQLAARAYTLSFGQLLDVVAQEIRHPVGSALVPGERVGHGWALPSGVYETLLHVGDLDGLPMFTLTSLRALEPRTPSAPYLRTVLAGLAETFGCTAEQRAAYLLHAPGVTPGWTARQLVQFG</sequence>
<dbReference type="OrthoDB" id="3470041at2"/>
<dbReference type="Proteomes" id="UP000028870">
    <property type="component" value="Unassembled WGS sequence"/>
</dbReference>
<dbReference type="Gene3D" id="3.10.490.10">
    <property type="entry name" value="Gamma-glutamyl cyclotransferase-like"/>
    <property type="match status" value="1"/>
</dbReference>
<dbReference type="AlphaFoldDB" id="W9B399"/>
<protein>
    <recommendedName>
        <fullName evidence="3">Histone deacetylase</fullName>
    </recommendedName>
</protein>
<dbReference type="RefSeq" id="WP_036400952.1">
    <property type="nucleotide sequence ID" value="NZ_CCBB010000003.1"/>
</dbReference>
<proteinExistence type="predicted"/>
<dbReference type="EMBL" id="CCBB010000003">
    <property type="protein sequence ID" value="CDO09276.1"/>
    <property type="molecule type" value="Genomic_DNA"/>
</dbReference>
<dbReference type="STRING" id="258533.BN977_04097"/>
<name>W9B399_MYCCO</name>
<evidence type="ECO:0008006" key="3">
    <source>
        <dbReference type="Google" id="ProtNLM"/>
    </source>
</evidence>
<keyword evidence="2" id="KW-1185">Reference proteome</keyword>
<evidence type="ECO:0000313" key="2">
    <source>
        <dbReference type="Proteomes" id="UP000028870"/>
    </source>
</evidence>
<evidence type="ECO:0000313" key="1">
    <source>
        <dbReference type="EMBL" id="CDO09276.1"/>
    </source>
</evidence>
<gene>
    <name evidence="1" type="ORF">BN977_04097</name>
</gene>
<organism evidence="1 2">
    <name type="scientific">Mycolicibacterium cosmeticum</name>
    <dbReference type="NCBI Taxonomy" id="258533"/>
    <lineage>
        <taxon>Bacteria</taxon>
        <taxon>Bacillati</taxon>
        <taxon>Actinomycetota</taxon>
        <taxon>Actinomycetes</taxon>
        <taxon>Mycobacteriales</taxon>
        <taxon>Mycobacteriaceae</taxon>
        <taxon>Mycolicibacterium</taxon>
    </lineage>
</organism>
<reference evidence="1" key="2">
    <citation type="submission" date="2014-03" db="EMBL/GenBank/DDBJ databases">
        <authorList>
            <person name="Urmite Genomes"/>
        </authorList>
    </citation>
    <scope>NUCLEOTIDE SEQUENCE</scope>
    <source>
        <strain evidence="1">DSM 44829</strain>
    </source>
</reference>
<accession>W9B399</accession>
<dbReference type="eggNOG" id="COG2105">
    <property type="taxonomic scope" value="Bacteria"/>
</dbReference>
<comment type="caution">
    <text evidence="1">The sequence shown here is derived from an EMBL/GenBank/DDBJ whole genome shotgun (WGS) entry which is preliminary data.</text>
</comment>
<reference evidence="1" key="1">
    <citation type="submission" date="2014-03" db="EMBL/GenBank/DDBJ databases">
        <title>Draft Genome Sequence of Mycobacterium cosmeticum DSM 44829.</title>
        <authorList>
            <person name="Croce O."/>
            <person name="Robert C."/>
            <person name="Raoult D."/>
            <person name="Drancourt M."/>
        </authorList>
    </citation>
    <scope>NUCLEOTIDE SEQUENCE [LARGE SCALE GENOMIC DNA]</scope>
    <source>
        <strain evidence="1">DSM 44829</strain>
    </source>
</reference>